<dbReference type="PRINTS" id="PR00080">
    <property type="entry name" value="SDRFAMILY"/>
</dbReference>
<protein>
    <submittedName>
        <fullName evidence="4">Uncharacterized protein</fullName>
    </submittedName>
</protein>
<dbReference type="PRINTS" id="PR00081">
    <property type="entry name" value="GDHRDH"/>
</dbReference>
<dbReference type="InterPro" id="IPR002347">
    <property type="entry name" value="SDR_fam"/>
</dbReference>
<dbReference type="Gene3D" id="3.40.50.720">
    <property type="entry name" value="NAD(P)-binding Rossmann-like Domain"/>
    <property type="match status" value="1"/>
</dbReference>
<evidence type="ECO:0000256" key="2">
    <source>
        <dbReference type="ARBA" id="ARBA00022857"/>
    </source>
</evidence>
<keyword evidence="3" id="KW-0560">Oxidoreductase</keyword>
<reference evidence="4 5" key="1">
    <citation type="submission" date="2024-02" db="EMBL/GenBank/DDBJ databases">
        <title>First draft genome assembly of two strains of Seiridium cardinale.</title>
        <authorList>
            <person name="Emiliani G."/>
            <person name="Scali E."/>
        </authorList>
    </citation>
    <scope>NUCLEOTIDE SEQUENCE [LARGE SCALE GENOMIC DNA]</scope>
    <source>
        <strain evidence="4 5">BM-138-000479</strain>
    </source>
</reference>
<dbReference type="InterPro" id="IPR036291">
    <property type="entry name" value="NAD(P)-bd_dom_sf"/>
</dbReference>
<dbReference type="PANTHER" id="PTHR48107">
    <property type="entry name" value="NADPH-DEPENDENT ALDEHYDE REDUCTASE-LIKE PROTEIN, CHLOROPLASTIC-RELATED"/>
    <property type="match status" value="1"/>
</dbReference>
<evidence type="ECO:0000313" key="4">
    <source>
        <dbReference type="EMBL" id="KAK9770456.1"/>
    </source>
</evidence>
<evidence type="ECO:0000256" key="3">
    <source>
        <dbReference type="ARBA" id="ARBA00023002"/>
    </source>
</evidence>
<name>A0ABR2XA10_9PEZI</name>
<organism evidence="4 5">
    <name type="scientific">Seiridium cardinale</name>
    <dbReference type="NCBI Taxonomy" id="138064"/>
    <lineage>
        <taxon>Eukaryota</taxon>
        <taxon>Fungi</taxon>
        <taxon>Dikarya</taxon>
        <taxon>Ascomycota</taxon>
        <taxon>Pezizomycotina</taxon>
        <taxon>Sordariomycetes</taxon>
        <taxon>Xylariomycetidae</taxon>
        <taxon>Amphisphaeriales</taxon>
        <taxon>Sporocadaceae</taxon>
        <taxon>Seiridium</taxon>
    </lineage>
</organism>
<proteinExistence type="inferred from homology"/>
<evidence type="ECO:0000313" key="5">
    <source>
        <dbReference type="Proteomes" id="UP001465668"/>
    </source>
</evidence>
<sequence>MKSIVSHIKNLKPGNCPDTSSSATITSTIMSLQDKVLIVTGGSKGIGAAIATKAARLGAKVVINYSRDSRPADALVKEIGSDCALAVQADVSKVSEVEKLVDATVSKFGKIDILVPNAGIMPLQPLAAVTEEIFDRVYDLNVKGPFFLAQKAVPHMSTGGRIIFISTGIAKNSAVPAPYALYSSSKGAVEQITRVLSKELGAKGITVNAVAPGPTATELFMEGKPEAMIKGIQAQSPFNRLGDPSEVANVVAFIASPESAWVSGQIIGANGASFV</sequence>
<comment type="caution">
    <text evidence="4">The sequence shown here is derived from an EMBL/GenBank/DDBJ whole genome shotgun (WGS) entry which is preliminary data.</text>
</comment>
<dbReference type="SUPFAM" id="SSF51735">
    <property type="entry name" value="NAD(P)-binding Rossmann-fold domains"/>
    <property type="match status" value="1"/>
</dbReference>
<dbReference type="EMBL" id="JARVKM010000092">
    <property type="protein sequence ID" value="KAK9770456.1"/>
    <property type="molecule type" value="Genomic_DNA"/>
</dbReference>
<dbReference type="PROSITE" id="PS00061">
    <property type="entry name" value="ADH_SHORT"/>
    <property type="match status" value="1"/>
</dbReference>
<dbReference type="InterPro" id="IPR020904">
    <property type="entry name" value="Sc_DH/Rdtase_CS"/>
</dbReference>
<keyword evidence="5" id="KW-1185">Reference proteome</keyword>
<dbReference type="PANTHER" id="PTHR48107:SF7">
    <property type="entry name" value="RE15974P"/>
    <property type="match status" value="1"/>
</dbReference>
<dbReference type="Proteomes" id="UP001465668">
    <property type="component" value="Unassembled WGS sequence"/>
</dbReference>
<evidence type="ECO:0000256" key="1">
    <source>
        <dbReference type="ARBA" id="ARBA00006484"/>
    </source>
</evidence>
<comment type="similarity">
    <text evidence="1">Belongs to the short-chain dehydrogenases/reductases (SDR) family.</text>
</comment>
<dbReference type="Pfam" id="PF13561">
    <property type="entry name" value="adh_short_C2"/>
    <property type="match status" value="1"/>
</dbReference>
<accession>A0ABR2XA10</accession>
<gene>
    <name evidence="4" type="ORF">SCAR479_12823</name>
</gene>
<keyword evidence="2" id="KW-0521">NADP</keyword>